<dbReference type="PANTHER" id="PTHR43156">
    <property type="entry name" value="STAGE II SPORULATION PROTEIN E-RELATED"/>
    <property type="match status" value="1"/>
</dbReference>
<evidence type="ECO:0000313" key="5">
    <source>
        <dbReference type="Proteomes" id="UP000441399"/>
    </source>
</evidence>
<accession>A0A5S9QYE2</accession>
<dbReference type="InterPro" id="IPR001789">
    <property type="entry name" value="Sig_transdc_resp-reg_receiver"/>
</dbReference>
<sequence>MTALPEETLRILIADDSNTDRMVLEAIIRKQGHEPILACDGLEAVAAFETEAPDIILLDALMPNMDGFETARYIKSNSDDRFIPIIFLTSLSEADSLAQCLEAGGDDFLTKPYNHVILKAKINAFRRMLMMHVTLQHQRDQIAANNLRLIQEQEIAKRTFDKVAHEGCLQVSNIQYRLSPMAVFNGDVLLAAPRPNGNLSVLLGDFTGHGLAAAIGAMPMSQTFYSMVAKGFCVRDVVIEINRKLKEILPVGIFCCATVVEIDFRCQLAEFWSGGMPDTFIRYNKSGEYHTLKACHVPLGILSADRFSAETTTVQLAKDDRIYLWTDGIPEATNADGDMFGYDRLHRIFSEREEKDNLFQHIMSTVDEFVGDTAPDDDLSAAEICLVSYETFAKNQPKFQRYETFQPLDCRVDYRIEPDSLRHFDPLPFLQRHVHEIPALRSRSGDLLAILSELYSNALEHGVLGLDSVLKSSATGFAKYYEQRQTRLKTLSEGYILISIACRGNAAEGYFTVSITDSGDGFDTEKLIRRLDDTNSHPYSGRGIALVNSLADELRFNAKGNQVTASLRWPMKTDCRNG</sequence>
<dbReference type="InterPro" id="IPR052016">
    <property type="entry name" value="Bact_Sigma-Reg"/>
</dbReference>
<dbReference type="SMART" id="SM00448">
    <property type="entry name" value="REC"/>
    <property type="match status" value="1"/>
</dbReference>
<dbReference type="InterPro" id="IPR036457">
    <property type="entry name" value="PPM-type-like_dom_sf"/>
</dbReference>
<dbReference type="GO" id="GO:0016791">
    <property type="term" value="F:phosphatase activity"/>
    <property type="evidence" value="ECO:0007669"/>
    <property type="project" value="TreeGrafter"/>
</dbReference>
<dbReference type="SMART" id="SM00331">
    <property type="entry name" value="PP2C_SIG"/>
    <property type="match status" value="1"/>
</dbReference>
<name>A0A5S9QYE2_9GAMM</name>
<feature type="domain" description="Response regulatory" evidence="3">
    <location>
        <begin position="10"/>
        <end position="126"/>
    </location>
</feature>
<dbReference type="Pfam" id="PF00072">
    <property type="entry name" value="Response_reg"/>
    <property type="match status" value="1"/>
</dbReference>
<dbReference type="Proteomes" id="UP000441399">
    <property type="component" value="Unassembled WGS sequence"/>
</dbReference>
<dbReference type="Pfam" id="PF07228">
    <property type="entry name" value="SpoIIE"/>
    <property type="match status" value="1"/>
</dbReference>
<proteinExistence type="predicted"/>
<organism evidence="4 5">
    <name type="scientific">BD1-7 clade bacterium</name>
    <dbReference type="NCBI Taxonomy" id="2029982"/>
    <lineage>
        <taxon>Bacteria</taxon>
        <taxon>Pseudomonadati</taxon>
        <taxon>Pseudomonadota</taxon>
        <taxon>Gammaproteobacteria</taxon>
        <taxon>Cellvibrionales</taxon>
        <taxon>Spongiibacteraceae</taxon>
        <taxon>BD1-7 clade</taxon>
    </lineage>
</organism>
<evidence type="ECO:0000256" key="2">
    <source>
        <dbReference type="PROSITE-ProRule" id="PRU00169"/>
    </source>
</evidence>
<dbReference type="AlphaFoldDB" id="A0A5S9QYE2"/>
<evidence type="ECO:0000313" key="4">
    <source>
        <dbReference type="EMBL" id="CAA0124188.1"/>
    </source>
</evidence>
<protein>
    <submittedName>
        <fullName evidence="4">Response regulator PleD</fullName>
    </submittedName>
</protein>
<keyword evidence="2" id="KW-0597">Phosphoprotein</keyword>
<dbReference type="Gene3D" id="3.40.50.2300">
    <property type="match status" value="1"/>
</dbReference>
<dbReference type="Gene3D" id="3.30.565.10">
    <property type="entry name" value="Histidine kinase-like ATPase, C-terminal domain"/>
    <property type="match status" value="1"/>
</dbReference>
<dbReference type="CDD" id="cd16936">
    <property type="entry name" value="HATPase_RsbW-like"/>
    <property type="match status" value="1"/>
</dbReference>
<dbReference type="EMBL" id="CACSIO010000060">
    <property type="protein sequence ID" value="CAA0124188.1"/>
    <property type="molecule type" value="Genomic_DNA"/>
</dbReference>
<dbReference type="OrthoDB" id="9811749at2"/>
<dbReference type="GO" id="GO:0000160">
    <property type="term" value="P:phosphorelay signal transduction system"/>
    <property type="evidence" value="ECO:0007669"/>
    <property type="project" value="InterPro"/>
</dbReference>
<dbReference type="InterPro" id="IPR003594">
    <property type="entry name" value="HATPase_dom"/>
</dbReference>
<dbReference type="SUPFAM" id="SSF52172">
    <property type="entry name" value="CheY-like"/>
    <property type="match status" value="1"/>
</dbReference>
<evidence type="ECO:0000259" key="3">
    <source>
        <dbReference type="PROSITE" id="PS50110"/>
    </source>
</evidence>
<dbReference type="InterPro" id="IPR001932">
    <property type="entry name" value="PPM-type_phosphatase-like_dom"/>
</dbReference>
<reference evidence="4 5" key="1">
    <citation type="submission" date="2019-11" db="EMBL/GenBank/DDBJ databases">
        <authorList>
            <person name="Holert J."/>
        </authorList>
    </citation>
    <scope>NUCLEOTIDE SEQUENCE [LARGE SCALE GENOMIC DNA]</scope>
    <source>
        <strain evidence="4">SB11_3</strain>
    </source>
</reference>
<dbReference type="SUPFAM" id="SSF55874">
    <property type="entry name" value="ATPase domain of HSP90 chaperone/DNA topoisomerase II/histidine kinase"/>
    <property type="match status" value="1"/>
</dbReference>
<feature type="modified residue" description="4-aspartylphosphate" evidence="2">
    <location>
        <position position="59"/>
    </location>
</feature>
<dbReference type="Gene3D" id="3.60.40.10">
    <property type="entry name" value="PPM-type phosphatase domain"/>
    <property type="match status" value="1"/>
</dbReference>
<keyword evidence="5" id="KW-1185">Reference proteome</keyword>
<gene>
    <name evidence="4" type="primary">pleD_3</name>
    <name evidence="4" type="ORF">OPDIPICF_03009</name>
</gene>
<dbReference type="PROSITE" id="PS50110">
    <property type="entry name" value="RESPONSE_REGULATORY"/>
    <property type="match status" value="1"/>
</dbReference>
<dbReference type="InterPro" id="IPR036890">
    <property type="entry name" value="HATPase_C_sf"/>
</dbReference>
<dbReference type="InterPro" id="IPR011006">
    <property type="entry name" value="CheY-like_superfamily"/>
</dbReference>
<keyword evidence="1" id="KW-0378">Hydrolase</keyword>
<dbReference type="Pfam" id="PF13581">
    <property type="entry name" value="HATPase_c_2"/>
    <property type="match status" value="1"/>
</dbReference>
<dbReference type="PANTHER" id="PTHR43156:SF2">
    <property type="entry name" value="STAGE II SPORULATION PROTEIN E"/>
    <property type="match status" value="1"/>
</dbReference>
<evidence type="ECO:0000256" key="1">
    <source>
        <dbReference type="ARBA" id="ARBA00022801"/>
    </source>
</evidence>